<reference evidence="3 4" key="1">
    <citation type="journal article" date="2014" name="Nat. Commun.">
        <title>Molecular traces of alternative social organization in a termite genome.</title>
        <authorList>
            <person name="Terrapon N."/>
            <person name="Li C."/>
            <person name="Robertson H.M."/>
            <person name="Ji L."/>
            <person name="Meng X."/>
            <person name="Booth W."/>
            <person name="Chen Z."/>
            <person name="Childers C.P."/>
            <person name="Glastad K.M."/>
            <person name="Gokhale K."/>
            <person name="Gowin J."/>
            <person name="Gronenberg W."/>
            <person name="Hermansen R.A."/>
            <person name="Hu H."/>
            <person name="Hunt B.G."/>
            <person name="Huylmans A.K."/>
            <person name="Khalil S.M."/>
            <person name="Mitchell R.D."/>
            <person name="Munoz-Torres M.C."/>
            <person name="Mustard J.A."/>
            <person name="Pan H."/>
            <person name="Reese J.T."/>
            <person name="Scharf M.E."/>
            <person name="Sun F."/>
            <person name="Vogel H."/>
            <person name="Xiao J."/>
            <person name="Yang W."/>
            <person name="Yang Z."/>
            <person name="Yang Z."/>
            <person name="Zhou J."/>
            <person name="Zhu J."/>
            <person name="Brent C.S."/>
            <person name="Elsik C.G."/>
            <person name="Goodisman M.A."/>
            <person name="Liberles D.A."/>
            <person name="Roe R.M."/>
            <person name="Vargo E.L."/>
            <person name="Vilcinskas A."/>
            <person name="Wang J."/>
            <person name="Bornberg-Bauer E."/>
            <person name="Korb J."/>
            <person name="Zhang G."/>
            <person name="Liebig J."/>
        </authorList>
    </citation>
    <scope>NUCLEOTIDE SEQUENCE [LARGE SCALE GENOMIC DNA]</scope>
    <source>
        <tissue evidence="3">Whole organism</tissue>
    </source>
</reference>
<evidence type="ECO:0000313" key="3">
    <source>
        <dbReference type="EMBL" id="KDR06863.1"/>
    </source>
</evidence>
<proteinExistence type="predicted"/>
<dbReference type="STRING" id="136037.A0A067QGE0"/>
<evidence type="ECO:0000313" key="4">
    <source>
        <dbReference type="Proteomes" id="UP000027135"/>
    </source>
</evidence>
<feature type="domain" description="DUF4706" evidence="2">
    <location>
        <begin position="12"/>
        <end position="121"/>
    </location>
</feature>
<protein>
    <recommendedName>
        <fullName evidence="2">DUF4706 domain-containing protein</fullName>
    </recommendedName>
</protein>
<dbReference type="EMBL" id="KK853541">
    <property type="protein sequence ID" value="KDR06863.1"/>
    <property type="molecule type" value="Genomic_DNA"/>
</dbReference>
<dbReference type="Pfam" id="PF15797">
    <property type="entry name" value="DUF4706"/>
    <property type="match status" value="1"/>
</dbReference>
<dbReference type="AlphaFoldDB" id="A0A067QGE0"/>
<accession>A0A067QGE0</accession>
<feature type="compositionally biased region" description="Pro residues" evidence="1">
    <location>
        <begin position="266"/>
        <end position="276"/>
    </location>
</feature>
<organism evidence="3 4">
    <name type="scientific">Zootermopsis nevadensis</name>
    <name type="common">Dampwood termite</name>
    <dbReference type="NCBI Taxonomy" id="136037"/>
    <lineage>
        <taxon>Eukaryota</taxon>
        <taxon>Metazoa</taxon>
        <taxon>Ecdysozoa</taxon>
        <taxon>Arthropoda</taxon>
        <taxon>Hexapoda</taxon>
        <taxon>Insecta</taxon>
        <taxon>Pterygota</taxon>
        <taxon>Neoptera</taxon>
        <taxon>Polyneoptera</taxon>
        <taxon>Dictyoptera</taxon>
        <taxon>Blattodea</taxon>
        <taxon>Blattoidea</taxon>
        <taxon>Termitoidae</taxon>
        <taxon>Termopsidae</taxon>
        <taxon>Zootermopsis</taxon>
    </lineage>
</organism>
<sequence>MSISSVQTFAEEYFNSLNPIAERISTDIAATRDAYENLWHTLSYKDRSQVIDETIIHPEAVLRYSFCPQNEPEVEYFPCLRFQTGHKYISDDEGGKGLGLTWRDEHSAPFMWMTRSQLNLCIIDNAEHVRRHQNIVANIPVTNRQKPKASSHKKIHSQHSSVSFIDPPNIVLGGSSSKLVGSVTSKIKFPPKSGDDNLLTKIKNKTAVLKIQTLKSTVGKSSGDKSFHSNEPERGILVQSKYNCSVIPSSKLPKPGGGKAVISKPKTPPPPPPPCKQKPQTVLTPQFDSEKVALLHESNADELACRQSSTCDNEESNDVRCSDESLDSFDNFHVELNIPSSSDTVPKTGFDFLDNW</sequence>
<dbReference type="OrthoDB" id="5984457at2759"/>
<dbReference type="PANTHER" id="PTHR34394:SF1">
    <property type="entry name" value="SIMILAR TO RIKEN CDNA 2310022B05"/>
    <property type="match status" value="1"/>
</dbReference>
<dbReference type="PANTHER" id="PTHR34394">
    <property type="entry name" value="SIMILAR TO RIKEN CDNA 2310022B05"/>
    <property type="match status" value="1"/>
</dbReference>
<dbReference type="OMA" id="DELACRQ"/>
<dbReference type="InParanoid" id="A0A067QGE0"/>
<evidence type="ECO:0000256" key="1">
    <source>
        <dbReference type="SAM" id="MobiDB-lite"/>
    </source>
</evidence>
<evidence type="ECO:0000259" key="2">
    <source>
        <dbReference type="Pfam" id="PF15797"/>
    </source>
</evidence>
<dbReference type="InterPro" id="IPR031600">
    <property type="entry name" value="DUF4706"/>
</dbReference>
<name>A0A067QGE0_ZOONE</name>
<keyword evidence="4" id="KW-1185">Reference proteome</keyword>
<dbReference type="Proteomes" id="UP000027135">
    <property type="component" value="Unassembled WGS sequence"/>
</dbReference>
<dbReference type="eggNOG" id="ENOG502R926">
    <property type="taxonomic scope" value="Eukaryota"/>
</dbReference>
<gene>
    <name evidence="3" type="ORF">L798_03344</name>
</gene>
<feature type="region of interest" description="Disordered" evidence="1">
    <location>
        <begin position="248"/>
        <end position="281"/>
    </location>
</feature>